<dbReference type="Pfam" id="PF00440">
    <property type="entry name" value="TetR_N"/>
    <property type="match status" value="1"/>
</dbReference>
<keyword evidence="3" id="KW-0804">Transcription</keyword>
<dbReference type="Proteomes" id="UP001595900">
    <property type="component" value="Unassembled WGS sequence"/>
</dbReference>
<name>A0ABV8QAR2_9MICO</name>
<evidence type="ECO:0000313" key="6">
    <source>
        <dbReference type="EMBL" id="MFC4244418.1"/>
    </source>
</evidence>
<keyword evidence="2 4" id="KW-0238">DNA-binding</keyword>
<dbReference type="Pfam" id="PF16859">
    <property type="entry name" value="TetR_C_11"/>
    <property type="match status" value="1"/>
</dbReference>
<evidence type="ECO:0000256" key="1">
    <source>
        <dbReference type="ARBA" id="ARBA00023015"/>
    </source>
</evidence>
<dbReference type="EMBL" id="JBHSCN010000006">
    <property type="protein sequence ID" value="MFC4244418.1"/>
    <property type="molecule type" value="Genomic_DNA"/>
</dbReference>
<accession>A0ABV8QAR2</accession>
<reference evidence="7" key="1">
    <citation type="journal article" date="2019" name="Int. J. Syst. Evol. Microbiol.">
        <title>The Global Catalogue of Microorganisms (GCM) 10K type strain sequencing project: providing services to taxonomists for standard genome sequencing and annotation.</title>
        <authorList>
            <consortium name="The Broad Institute Genomics Platform"/>
            <consortium name="The Broad Institute Genome Sequencing Center for Infectious Disease"/>
            <person name="Wu L."/>
            <person name="Ma J."/>
        </authorList>
    </citation>
    <scope>NUCLEOTIDE SEQUENCE [LARGE SCALE GENOMIC DNA]</scope>
    <source>
        <strain evidence="7">CGMCC 1.10363</strain>
    </source>
</reference>
<dbReference type="InterPro" id="IPR011075">
    <property type="entry name" value="TetR_C"/>
</dbReference>
<dbReference type="InterPro" id="IPR036271">
    <property type="entry name" value="Tet_transcr_reg_TetR-rel_C_sf"/>
</dbReference>
<evidence type="ECO:0000256" key="4">
    <source>
        <dbReference type="PROSITE-ProRule" id="PRU00335"/>
    </source>
</evidence>
<evidence type="ECO:0000313" key="7">
    <source>
        <dbReference type="Proteomes" id="UP001595900"/>
    </source>
</evidence>
<dbReference type="InterPro" id="IPR009057">
    <property type="entry name" value="Homeodomain-like_sf"/>
</dbReference>
<dbReference type="Gene3D" id="1.10.357.10">
    <property type="entry name" value="Tetracycline Repressor, domain 2"/>
    <property type="match status" value="1"/>
</dbReference>
<feature type="DNA-binding region" description="H-T-H motif" evidence="4">
    <location>
        <begin position="41"/>
        <end position="60"/>
    </location>
</feature>
<organism evidence="6 7">
    <name type="scientific">Gryllotalpicola reticulitermitis</name>
    <dbReference type="NCBI Taxonomy" id="1184153"/>
    <lineage>
        <taxon>Bacteria</taxon>
        <taxon>Bacillati</taxon>
        <taxon>Actinomycetota</taxon>
        <taxon>Actinomycetes</taxon>
        <taxon>Micrococcales</taxon>
        <taxon>Microbacteriaceae</taxon>
        <taxon>Gryllotalpicola</taxon>
    </lineage>
</organism>
<dbReference type="InterPro" id="IPR050109">
    <property type="entry name" value="HTH-type_TetR-like_transc_reg"/>
</dbReference>
<comment type="caution">
    <text evidence="6">The sequence shown here is derived from an EMBL/GenBank/DDBJ whole genome shotgun (WGS) entry which is preliminary data.</text>
</comment>
<protein>
    <submittedName>
        <fullName evidence="6">TetR/AcrR family transcriptional regulator</fullName>
    </submittedName>
</protein>
<dbReference type="RefSeq" id="WP_390229923.1">
    <property type="nucleotide sequence ID" value="NZ_JBHSCN010000006.1"/>
</dbReference>
<feature type="domain" description="HTH tetR-type" evidence="5">
    <location>
        <begin position="18"/>
        <end position="78"/>
    </location>
</feature>
<keyword evidence="7" id="KW-1185">Reference proteome</keyword>
<gene>
    <name evidence="6" type="ORF">ACFOYW_13655</name>
</gene>
<proteinExistence type="predicted"/>
<dbReference type="PANTHER" id="PTHR30055:SF148">
    <property type="entry name" value="TETR-FAMILY TRANSCRIPTIONAL REGULATOR"/>
    <property type="match status" value="1"/>
</dbReference>
<dbReference type="Gene3D" id="1.10.10.60">
    <property type="entry name" value="Homeodomain-like"/>
    <property type="match status" value="1"/>
</dbReference>
<evidence type="ECO:0000259" key="5">
    <source>
        <dbReference type="PROSITE" id="PS50977"/>
    </source>
</evidence>
<evidence type="ECO:0000256" key="3">
    <source>
        <dbReference type="ARBA" id="ARBA00023163"/>
    </source>
</evidence>
<dbReference type="PANTHER" id="PTHR30055">
    <property type="entry name" value="HTH-TYPE TRANSCRIPTIONAL REGULATOR RUTR"/>
    <property type="match status" value="1"/>
</dbReference>
<dbReference type="InterPro" id="IPR001647">
    <property type="entry name" value="HTH_TetR"/>
</dbReference>
<keyword evidence="1" id="KW-0805">Transcription regulation</keyword>
<dbReference type="SUPFAM" id="SSF46689">
    <property type="entry name" value="Homeodomain-like"/>
    <property type="match status" value="1"/>
</dbReference>
<sequence>MTASQIDSASAPSRRYGAALESAILDAGWDELVEFGYARLTMGSVSTRARTSEPVLYRRWANKDQLVLAVLDRHRARHPVRVPDTGDLRDDLLHYLTALSDSLAGFFAITVAAAFSGFLASTGKSPAQIREQIMGEQLLPQARAIYRQAAARGELDLERIPSAVLATPFDLVRHDLIMDLKPLRSERIRSIVDEIFLPLVRIYAD</sequence>
<dbReference type="SUPFAM" id="SSF48498">
    <property type="entry name" value="Tetracyclin repressor-like, C-terminal domain"/>
    <property type="match status" value="1"/>
</dbReference>
<evidence type="ECO:0000256" key="2">
    <source>
        <dbReference type="ARBA" id="ARBA00023125"/>
    </source>
</evidence>
<dbReference type="PROSITE" id="PS50977">
    <property type="entry name" value="HTH_TETR_2"/>
    <property type="match status" value="1"/>
</dbReference>